<gene>
    <name evidence="2" type="ORF">DCC88_04250</name>
</gene>
<dbReference type="InterPro" id="IPR029058">
    <property type="entry name" value="AB_hydrolase_fold"/>
</dbReference>
<evidence type="ECO:0000313" key="3">
    <source>
        <dbReference type="Proteomes" id="UP000253934"/>
    </source>
</evidence>
<dbReference type="InterPro" id="IPR000073">
    <property type="entry name" value="AB_hydrolase_1"/>
</dbReference>
<dbReference type="GO" id="GO:0016787">
    <property type="term" value="F:hydrolase activity"/>
    <property type="evidence" value="ECO:0007669"/>
    <property type="project" value="UniProtKB-KW"/>
</dbReference>
<keyword evidence="3" id="KW-1185">Reference proteome</keyword>
<name>A0A369KY56_9BACT</name>
<dbReference type="AlphaFoldDB" id="A0A369KY56"/>
<dbReference type="Gene3D" id="3.40.50.1820">
    <property type="entry name" value="alpha/beta hydrolase"/>
    <property type="match status" value="1"/>
</dbReference>
<sequence length="303" mass="35560">MLQKNLNGFQIYEFQAPNPKLHKYTIFFGGANGIPALTYKNLFEQLSYELNCSIITYDMRGFGKTTVPANYINKPKNQWTWETLTHDHVQLFLHFKNTYSPKTKWILSGHSLGSWLSLLATQHIAVDKILLLDPPILPSHIILRWSLIHILNKKHLSPKSSRVKRRKTRFQTIEHAVTELHKSSLMKNWPIETVYNYVRGSFSVHKNFIQLAHDPNWEAHMFEEYPFAAWIGFLKIPFRIRKNIAPIFFVGENSDTCNSKAKLWVKCFFPKLKWVIIPKGTHMFPFEMETETVSQIKHILHKD</sequence>
<dbReference type="SUPFAM" id="SSF53474">
    <property type="entry name" value="alpha/beta-Hydrolases"/>
    <property type="match status" value="1"/>
</dbReference>
<dbReference type="Pfam" id="PF00561">
    <property type="entry name" value="Abhydrolase_1"/>
    <property type="match status" value="1"/>
</dbReference>
<organism evidence="2 3">
    <name type="scientific">Spirobacillus cienkowskii</name>
    <dbReference type="NCBI Taxonomy" id="495820"/>
    <lineage>
        <taxon>Bacteria</taxon>
        <taxon>Pseudomonadati</taxon>
        <taxon>Bdellovibrionota</taxon>
        <taxon>Oligoflexia</taxon>
        <taxon>Silvanigrellales</taxon>
        <taxon>Spirobacillus</taxon>
    </lineage>
</organism>
<reference evidence="2" key="1">
    <citation type="submission" date="2018-04" db="EMBL/GenBank/DDBJ databases">
        <title>Draft genome sequence of the Candidatus Spirobacillus cienkowskii, a pathogen of freshwater Daphnia species, reconstructed from hemolymph metagenomic reads.</title>
        <authorList>
            <person name="Bresciani L."/>
            <person name="Lemos L.N."/>
            <person name="Wale N."/>
            <person name="Lin J.Y."/>
            <person name="Fernandes G.R."/>
            <person name="Duffy M.A."/>
            <person name="Rodrigues J.M."/>
        </authorList>
    </citation>
    <scope>NUCLEOTIDE SEQUENCE [LARGE SCALE GENOMIC DNA]</scope>
    <source>
        <strain evidence="2">Binning01</strain>
    </source>
</reference>
<evidence type="ECO:0000313" key="2">
    <source>
        <dbReference type="EMBL" id="RDB36644.1"/>
    </source>
</evidence>
<keyword evidence="2" id="KW-0378">Hydrolase</keyword>
<evidence type="ECO:0000259" key="1">
    <source>
        <dbReference type="Pfam" id="PF00561"/>
    </source>
</evidence>
<comment type="caution">
    <text evidence="2">The sequence shown here is derived from an EMBL/GenBank/DDBJ whole genome shotgun (WGS) entry which is preliminary data.</text>
</comment>
<proteinExistence type="predicted"/>
<protein>
    <submittedName>
        <fullName evidence="2">Alpha/beta hydrolase</fullName>
    </submittedName>
</protein>
<dbReference type="Proteomes" id="UP000253934">
    <property type="component" value="Unassembled WGS sequence"/>
</dbReference>
<dbReference type="EMBL" id="QOVW01000058">
    <property type="protein sequence ID" value="RDB36644.1"/>
    <property type="molecule type" value="Genomic_DNA"/>
</dbReference>
<feature type="domain" description="AB hydrolase-1" evidence="1">
    <location>
        <begin position="32"/>
        <end position="287"/>
    </location>
</feature>
<accession>A0A369KY56</accession>